<sequence>MADEKERILEELESIVQNMEKDGRWGSIMSRDILEQYKELSKLDKDGTLLREAKDVIRDIVAREVEKSLYGTKLPLDYWTSSPVAEEYQDQSSLIEKFHKLIMEAQRKTAEPAATKIQSVFRGRQARKLAPQKRNEKEGEGIAKKVERNNERPVITKTKNFAETVRSAVKSIPEKGRGG</sequence>
<feature type="compositionally biased region" description="Basic and acidic residues" evidence="1">
    <location>
        <begin position="133"/>
        <end position="151"/>
    </location>
</feature>
<dbReference type="EMBL" id="CP027845">
    <property type="protein sequence ID" value="AVP87439.1"/>
    <property type="molecule type" value="Genomic_DNA"/>
</dbReference>
<feature type="region of interest" description="Disordered" evidence="1">
    <location>
        <begin position="124"/>
        <end position="152"/>
    </location>
</feature>
<proteinExistence type="predicted"/>
<dbReference type="KEGG" id="ptc:phytr_4920"/>
<evidence type="ECO:0000256" key="1">
    <source>
        <dbReference type="SAM" id="MobiDB-lite"/>
    </source>
</evidence>
<dbReference type="RefSeq" id="WP_106874301.1">
    <property type="nucleotide sequence ID" value="NZ_CP027845.1"/>
</dbReference>
<protein>
    <submittedName>
        <fullName evidence="2">Uncharacterized protein</fullName>
    </submittedName>
</protein>
<accession>A0A2P1P838</accession>
<dbReference type="InterPro" id="IPR000048">
    <property type="entry name" value="IQ_motif_EF-hand-BS"/>
</dbReference>
<evidence type="ECO:0000313" key="2">
    <source>
        <dbReference type="EMBL" id="AVP87439.1"/>
    </source>
</evidence>
<dbReference type="PROSITE" id="PS50096">
    <property type="entry name" value="IQ"/>
    <property type="match status" value="1"/>
</dbReference>
<dbReference type="Pfam" id="PF00612">
    <property type="entry name" value="IQ"/>
    <property type="match status" value="1"/>
</dbReference>
<dbReference type="Gene3D" id="1.20.5.190">
    <property type="match status" value="1"/>
</dbReference>
<organism evidence="2 3">
    <name type="scientific">Candidatus Phycorickettsia trachydisci</name>
    <dbReference type="NCBI Taxonomy" id="2115978"/>
    <lineage>
        <taxon>Bacteria</taxon>
        <taxon>Pseudomonadati</taxon>
        <taxon>Pseudomonadota</taxon>
        <taxon>Alphaproteobacteria</taxon>
        <taxon>Rickettsiales</taxon>
        <taxon>Rickettsiaceae</taxon>
        <taxon>Candidatus Phycorickettsia</taxon>
    </lineage>
</organism>
<dbReference type="AlphaFoldDB" id="A0A2P1P838"/>
<reference evidence="2 3" key="1">
    <citation type="submission" date="2018-03" db="EMBL/GenBank/DDBJ databases">
        <title>A gene transfer event suggests a long-term partnership between eustigmatophyte algae and a novel lineage of endosymbiotic bacteria.</title>
        <authorList>
            <person name="Yurchenko T."/>
            <person name="Sevcikova T."/>
            <person name="Pribyl P."/>
            <person name="El Karkouri K."/>
            <person name="Klimes V."/>
            <person name="Amaral R."/>
            <person name="Zbrankova V."/>
            <person name="Kim E."/>
            <person name="Raoult D."/>
            <person name="Santos L.M.A."/>
            <person name="Elias M."/>
        </authorList>
    </citation>
    <scope>NUCLEOTIDE SEQUENCE [LARGE SCALE GENOMIC DNA]</scope>
    <source>
        <strain evidence="2">CCALA 838</strain>
    </source>
</reference>
<dbReference type="Proteomes" id="UP000241762">
    <property type="component" value="Chromosome"/>
</dbReference>
<name>A0A2P1P838_9RICK</name>
<gene>
    <name evidence="2" type="ORF">phytr_4920</name>
</gene>
<evidence type="ECO:0000313" key="3">
    <source>
        <dbReference type="Proteomes" id="UP000241762"/>
    </source>
</evidence>
<keyword evidence="3" id="KW-1185">Reference proteome</keyword>